<dbReference type="EMBL" id="MFLP01000032">
    <property type="protein sequence ID" value="OGG69413.1"/>
    <property type="molecule type" value="Genomic_DNA"/>
</dbReference>
<dbReference type="AlphaFoldDB" id="A0A1F6E6T5"/>
<sequence>MSAEMAVGLEELAKERTSSVRVLVALRLMKLVDEQASNDCTKRLLTKLLWKASDNSKNISSEKPDEKSSEQIRKQAYSLAIKLILRRGIVGKKKIGHLVKAVKTEMRLARLVDRIS</sequence>
<accession>A0A1F6E6T5</accession>
<gene>
    <name evidence="1" type="ORF">A3F27_03165</name>
</gene>
<comment type="caution">
    <text evidence="1">The sequence shown here is derived from an EMBL/GenBank/DDBJ whole genome shotgun (WGS) entry which is preliminary data.</text>
</comment>
<reference evidence="1 2" key="1">
    <citation type="journal article" date="2016" name="Nat. Commun.">
        <title>Thousands of microbial genomes shed light on interconnected biogeochemical processes in an aquifer system.</title>
        <authorList>
            <person name="Anantharaman K."/>
            <person name="Brown C.T."/>
            <person name="Hug L.A."/>
            <person name="Sharon I."/>
            <person name="Castelle C.J."/>
            <person name="Probst A.J."/>
            <person name="Thomas B.C."/>
            <person name="Singh A."/>
            <person name="Wilkins M.J."/>
            <person name="Karaoz U."/>
            <person name="Brodie E.L."/>
            <person name="Williams K.H."/>
            <person name="Hubbard S.S."/>
            <person name="Banfield J.F."/>
        </authorList>
    </citation>
    <scope>NUCLEOTIDE SEQUENCE [LARGE SCALE GENOMIC DNA]</scope>
</reference>
<evidence type="ECO:0000313" key="2">
    <source>
        <dbReference type="Proteomes" id="UP000176689"/>
    </source>
</evidence>
<evidence type="ECO:0000313" key="1">
    <source>
        <dbReference type="EMBL" id="OGG69413.1"/>
    </source>
</evidence>
<name>A0A1F6E6T5_9BACT</name>
<proteinExistence type="predicted"/>
<protein>
    <submittedName>
        <fullName evidence="1">Uncharacterized protein</fullName>
    </submittedName>
</protein>
<dbReference type="Proteomes" id="UP000176689">
    <property type="component" value="Unassembled WGS sequence"/>
</dbReference>
<organism evidence="1 2">
    <name type="scientific">Candidatus Kaiserbacteria bacterium RIFCSPHIGHO2_12_FULL_53_13</name>
    <dbReference type="NCBI Taxonomy" id="1798502"/>
    <lineage>
        <taxon>Bacteria</taxon>
        <taxon>Candidatus Kaiseribacteriota</taxon>
    </lineage>
</organism>